<dbReference type="Proteomes" id="UP000326565">
    <property type="component" value="Unassembled WGS sequence"/>
</dbReference>
<evidence type="ECO:0000313" key="3">
    <source>
        <dbReference type="Proteomes" id="UP000326565"/>
    </source>
</evidence>
<dbReference type="OrthoDB" id="10432673at2759"/>
<sequence length="53" mass="5951">MCFPSSKNDNEKYDPPRPSRQYGPGNYNSGAGYGQHRPGNYTSGGRKSRRSNR</sequence>
<feature type="compositionally biased region" description="Basic and acidic residues" evidence="1">
    <location>
        <begin position="8"/>
        <end position="17"/>
    </location>
</feature>
<keyword evidence="3" id="KW-1185">Reference proteome</keyword>
<proteinExistence type="predicted"/>
<reference evidence="2 3" key="1">
    <citation type="submission" date="2019-04" db="EMBL/GenBank/DDBJ databases">
        <title>Friends and foes A comparative genomics study of 23 Aspergillus species from section Flavi.</title>
        <authorList>
            <consortium name="DOE Joint Genome Institute"/>
            <person name="Kjaerbolling I."/>
            <person name="Vesth T."/>
            <person name="Frisvad J.C."/>
            <person name="Nybo J.L."/>
            <person name="Theobald S."/>
            <person name="Kildgaard S."/>
            <person name="Isbrandt T."/>
            <person name="Kuo A."/>
            <person name="Sato A."/>
            <person name="Lyhne E.K."/>
            <person name="Kogle M.E."/>
            <person name="Wiebenga A."/>
            <person name="Kun R.S."/>
            <person name="Lubbers R.J."/>
            <person name="Makela M.R."/>
            <person name="Barry K."/>
            <person name="Chovatia M."/>
            <person name="Clum A."/>
            <person name="Daum C."/>
            <person name="Haridas S."/>
            <person name="He G."/>
            <person name="LaButti K."/>
            <person name="Lipzen A."/>
            <person name="Mondo S."/>
            <person name="Riley R."/>
            <person name="Salamov A."/>
            <person name="Simmons B.A."/>
            <person name="Magnuson J.K."/>
            <person name="Henrissat B."/>
            <person name="Mortensen U.H."/>
            <person name="Larsen T.O."/>
            <person name="Devries R.P."/>
            <person name="Grigoriev I.V."/>
            <person name="Machida M."/>
            <person name="Baker S.E."/>
            <person name="Andersen M.R."/>
        </authorList>
    </citation>
    <scope>NUCLEOTIDE SEQUENCE [LARGE SCALE GENOMIC DNA]</scope>
    <source>
        <strain evidence="2 3">CBS 151.66</strain>
    </source>
</reference>
<evidence type="ECO:0000313" key="2">
    <source>
        <dbReference type="EMBL" id="KAB8077319.1"/>
    </source>
</evidence>
<dbReference type="EMBL" id="ML732170">
    <property type="protein sequence ID" value="KAB8077319.1"/>
    <property type="molecule type" value="Genomic_DNA"/>
</dbReference>
<accession>A0A5N5X9C9</accession>
<name>A0A5N5X9C9_9EURO</name>
<protein>
    <submittedName>
        <fullName evidence="2">Uncharacterized protein</fullName>
    </submittedName>
</protein>
<evidence type="ECO:0000256" key="1">
    <source>
        <dbReference type="SAM" id="MobiDB-lite"/>
    </source>
</evidence>
<dbReference type="AlphaFoldDB" id="A0A5N5X9C9"/>
<feature type="region of interest" description="Disordered" evidence="1">
    <location>
        <begin position="1"/>
        <end position="53"/>
    </location>
</feature>
<organism evidence="2 3">
    <name type="scientific">Aspergillus leporis</name>
    <dbReference type="NCBI Taxonomy" id="41062"/>
    <lineage>
        <taxon>Eukaryota</taxon>
        <taxon>Fungi</taxon>
        <taxon>Dikarya</taxon>
        <taxon>Ascomycota</taxon>
        <taxon>Pezizomycotina</taxon>
        <taxon>Eurotiomycetes</taxon>
        <taxon>Eurotiomycetidae</taxon>
        <taxon>Eurotiales</taxon>
        <taxon>Aspergillaceae</taxon>
        <taxon>Aspergillus</taxon>
        <taxon>Aspergillus subgen. Circumdati</taxon>
    </lineage>
</organism>
<gene>
    <name evidence="2" type="ORF">BDV29DRAFT_168457</name>
</gene>